<proteinExistence type="predicted"/>
<organism evidence="1">
    <name type="scientific">Siphoviridae sp. ctDtx1</name>
    <dbReference type="NCBI Taxonomy" id="2825391"/>
    <lineage>
        <taxon>Viruses</taxon>
        <taxon>Duplodnaviria</taxon>
        <taxon>Heunggongvirae</taxon>
        <taxon>Uroviricota</taxon>
        <taxon>Caudoviricetes</taxon>
    </lineage>
</organism>
<reference evidence="1" key="1">
    <citation type="journal article" date="2021" name="Proc. Natl. Acad. Sci. U.S.A.">
        <title>A Catalog of Tens of Thousands of Viruses from Human Metagenomes Reveals Hidden Associations with Chronic Diseases.</title>
        <authorList>
            <person name="Tisza M.J."/>
            <person name="Buck C.B."/>
        </authorList>
    </citation>
    <scope>NUCLEOTIDE SEQUENCE</scope>
    <source>
        <strain evidence="1">CtDtx1</strain>
    </source>
</reference>
<protein>
    <submittedName>
        <fullName evidence="1">Uncharacterized protein</fullName>
    </submittedName>
</protein>
<sequence>MIKVGKVKKKDYVFLSKWEGQDLKCACMFFNPKCDSKVCEEIELSLLPYQDLESCMKERRYERRKGALRQK</sequence>
<evidence type="ECO:0000313" key="1">
    <source>
        <dbReference type="EMBL" id="DAE09629.1"/>
    </source>
</evidence>
<accession>A0A8S5PSY8</accession>
<dbReference type="EMBL" id="BK015489">
    <property type="protein sequence ID" value="DAE09629.1"/>
    <property type="molecule type" value="Genomic_DNA"/>
</dbReference>
<name>A0A8S5PSY8_9CAUD</name>